<name>A0A9D4UH81_ADICA</name>
<evidence type="ECO:0000256" key="1">
    <source>
        <dbReference type="SAM" id="MobiDB-lite"/>
    </source>
</evidence>
<evidence type="ECO:0008006" key="5">
    <source>
        <dbReference type="Google" id="ProtNLM"/>
    </source>
</evidence>
<dbReference type="Proteomes" id="UP000886520">
    <property type="component" value="Chromosome 16"/>
</dbReference>
<sequence length="393" mass="43218">MQISYLSQRWNSSVHSHCLGCSQWAKIHSASRKLDFKFAGRGCLWLRRVSRGTRAEGIGSKFLRGENMLPRGFIHHTRPVYLAGAGDGKWKLFSSSQDFALSNHSQSGMVCDPEFSTTKMDDSLQGSIVSVNTGAATDFGQLAQMTDSTCFRIPQKPSAPLGWLSLGSCGNALIMRVGSDARCFHHHGLPCGLVDFGAHTSCGNTFYATTDVKSLGWSCPKVGGTISEFTGKKGVSLLPGKPVATKSRQNKQKKDGKTAASTRDLYERSSFHLLEVLFCFPFLNPNAVASNFQILSRKSLKELTSILNQTAIGLAGVSATWVFFVGTRTVWLDVSLDKYTVRSLAIGFGFLVLSWAMKRMSEVLKCLADRSRTFQQDYITGLQKELQDDYACQ</sequence>
<evidence type="ECO:0000313" key="3">
    <source>
        <dbReference type="EMBL" id="KAI5067866.1"/>
    </source>
</evidence>
<evidence type="ECO:0000256" key="2">
    <source>
        <dbReference type="SAM" id="Phobius"/>
    </source>
</evidence>
<feature type="transmembrane region" description="Helical" evidence="2">
    <location>
        <begin position="339"/>
        <end position="357"/>
    </location>
</feature>
<reference evidence="3" key="1">
    <citation type="submission" date="2021-01" db="EMBL/GenBank/DDBJ databases">
        <title>Adiantum capillus-veneris genome.</title>
        <authorList>
            <person name="Fang Y."/>
            <person name="Liao Q."/>
        </authorList>
    </citation>
    <scope>NUCLEOTIDE SEQUENCE</scope>
    <source>
        <strain evidence="3">H3</strain>
        <tissue evidence="3">Leaf</tissue>
    </source>
</reference>
<dbReference type="PANTHER" id="PTHR35095:SF1">
    <property type="entry name" value="OS05G0143300 PROTEIN"/>
    <property type="match status" value="1"/>
</dbReference>
<gene>
    <name evidence="3" type="ORF">GOP47_0016211</name>
</gene>
<keyword evidence="2" id="KW-0812">Transmembrane</keyword>
<keyword evidence="2" id="KW-0472">Membrane</keyword>
<comment type="caution">
    <text evidence="3">The sequence shown here is derived from an EMBL/GenBank/DDBJ whole genome shotgun (WGS) entry which is preliminary data.</text>
</comment>
<dbReference type="OrthoDB" id="1918704at2759"/>
<proteinExistence type="predicted"/>
<evidence type="ECO:0000313" key="4">
    <source>
        <dbReference type="Proteomes" id="UP000886520"/>
    </source>
</evidence>
<organism evidence="3 4">
    <name type="scientific">Adiantum capillus-veneris</name>
    <name type="common">Maidenhair fern</name>
    <dbReference type="NCBI Taxonomy" id="13818"/>
    <lineage>
        <taxon>Eukaryota</taxon>
        <taxon>Viridiplantae</taxon>
        <taxon>Streptophyta</taxon>
        <taxon>Embryophyta</taxon>
        <taxon>Tracheophyta</taxon>
        <taxon>Polypodiopsida</taxon>
        <taxon>Polypodiidae</taxon>
        <taxon>Polypodiales</taxon>
        <taxon>Pteridineae</taxon>
        <taxon>Pteridaceae</taxon>
        <taxon>Vittarioideae</taxon>
        <taxon>Adiantum</taxon>
    </lineage>
</organism>
<accession>A0A9D4UH81</accession>
<dbReference type="AlphaFoldDB" id="A0A9D4UH81"/>
<dbReference type="EMBL" id="JABFUD020000016">
    <property type="protein sequence ID" value="KAI5067866.1"/>
    <property type="molecule type" value="Genomic_DNA"/>
</dbReference>
<keyword evidence="2" id="KW-1133">Transmembrane helix</keyword>
<feature type="region of interest" description="Disordered" evidence="1">
    <location>
        <begin position="240"/>
        <end position="260"/>
    </location>
</feature>
<keyword evidence="4" id="KW-1185">Reference proteome</keyword>
<dbReference type="PANTHER" id="PTHR35095">
    <property type="entry name" value="OS05G0143300 PROTEIN"/>
    <property type="match status" value="1"/>
</dbReference>
<feature type="transmembrane region" description="Helical" evidence="2">
    <location>
        <begin position="306"/>
        <end position="327"/>
    </location>
</feature>
<protein>
    <recommendedName>
        <fullName evidence="5">Transmembrane protein</fullName>
    </recommendedName>
</protein>